<evidence type="ECO:0000256" key="5">
    <source>
        <dbReference type="ARBA" id="ARBA00022801"/>
    </source>
</evidence>
<dbReference type="Pfam" id="PF04029">
    <property type="entry name" value="2-ph_phosp"/>
    <property type="match status" value="1"/>
</dbReference>
<comment type="cofactor">
    <cofactor evidence="1">
        <name>Mg(2+)</name>
        <dbReference type="ChEBI" id="CHEBI:18420"/>
    </cofactor>
</comment>
<dbReference type="RefSeq" id="WP_369456253.1">
    <property type="nucleotide sequence ID" value="NZ_JBGCUO010000002.1"/>
</dbReference>
<evidence type="ECO:0000313" key="9">
    <source>
        <dbReference type="Proteomes" id="UP001562065"/>
    </source>
</evidence>
<reference evidence="8 9" key="1">
    <citation type="submission" date="2024-07" db="EMBL/GenBank/DDBJ databases">
        <authorList>
            <person name="Ren Q."/>
        </authorList>
    </citation>
    <scope>NUCLEOTIDE SEQUENCE [LARGE SCALE GENOMIC DNA]</scope>
    <source>
        <strain evidence="8 9">REN37</strain>
    </source>
</reference>
<evidence type="ECO:0000256" key="4">
    <source>
        <dbReference type="ARBA" id="ARBA00021948"/>
    </source>
</evidence>
<dbReference type="PANTHER" id="PTHR37311:SF1">
    <property type="entry name" value="2-PHOSPHOSULFOLACTATE PHOSPHATASE-RELATED"/>
    <property type="match status" value="1"/>
</dbReference>
<dbReference type="EC" id="3.1.3.71" evidence="3"/>
<organism evidence="8 9">
    <name type="scientific">Isoalcanivorax beigongshangi</name>
    <dbReference type="NCBI Taxonomy" id="3238810"/>
    <lineage>
        <taxon>Bacteria</taxon>
        <taxon>Pseudomonadati</taxon>
        <taxon>Pseudomonadota</taxon>
        <taxon>Gammaproteobacteria</taxon>
        <taxon>Oceanospirillales</taxon>
        <taxon>Alcanivoracaceae</taxon>
        <taxon>Isoalcanivorax</taxon>
    </lineage>
</organism>
<keyword evidence="9" id="KW-1185">Reference proteome</keyword>
<proteinExistence type="inferred from homology"/>
<protein>
    <recommendedName>
        <fullName evidence="4">Probable 2-phosphosulfolactate phosphatase</fullName>
        <ecNumber evidence="3">3.1.3.71</ecNumber>
    </recommendedName>
</protein>
<comment type="similarity">
    <text evidence="2">Belongs to the ComB family.</text>
</comment>
<evidence type="ECO:0000256" key="7">
    <source>
        <dbReference type="ARBA" id="ARBA00033711"/>
    </source>
</evidence>
<gene>
    <name evidence="8" type="ORF">AB5I84_12550</name>
</gene>
<dbReference type="PANTHER" id="PTHR37311">
    <property type="entry name" value="2-PHOSPHOSULFOLACTATE PHOSPHATASE-RELATED"/>
    <property type="match status" value="1"/>
</dbReference>
<accession>A0ABV4AMB6</accession>
<name>A0ABV4AMB6_9GAMM</name>
<keyword evidence="6" id="KW-0460">Magnesium</keyword>
<dbReference type="Gene3D" id="3.90.1560.10">
    <property type="entry name" value="ComB-like"/>
    <property type="match status" value="1"/>
</dbReference>
<evidence type="ECO:0000313" key="8">
    <source>
        <dbReference type="EMBL" id="MEY1662983.1"/>
    </source>
</evidence>
<dbReference type="SUPFAM" id="SSF142823">
    <property type="entry name" value="ComB-like"/>
    <property type="match status" value="1"/>
</dbReference>
<dbReference type="InterPro" id="IPR036702">
    <property type="entry name" value="ComB-like_sf"/>
</dbReference>
<evidence type="ECO:0000256" key="2">
    <source>
        <dbReference type="ARBA" id="ARBA00009997"/>
    </source>
</evidence>
<dbReference type="EMBL" id="JBGCUO010000002">
    <property type="protein sequence ID" value="MEY1662983.1"/>
    <property type="molecule type" value="Genomic_DNA"/>
</dbReference>
<dbReference type="Proteomes" id="UP001562065">
    <property type="component" value="Unassembled WGS sequence"/>
</dbReference>
<evidence type="ECO:0000256" key="3">
    <source>
        <dbReference type="ARBA" id="ARBA00012953"/>
    </source>
</evidence>
<sequence length="226" mass="23941">MNIDIVQGHFPPPNPDGATVVIDVIRAFTTSYYAFCNGVRTIYPVATPEAAFDLKADHPDALLAGEIDALPIAGFDFGNSPWEMQHADLAGRPLILRTTNGVIATLNAFPCAHLFVAGLVNADATAEAIAALGVDQVVLVASHPTGDEDLACAQYLRGRLGGDGISLDEAVQRTRDARAARKFLSGDHPRLRAADIELAATPVETAFALRVHSGDPLQILPEPRSA</sequence>
<comment type="catalytic activity">
    <reaction evidence="7">
        <text>(2R)-O-phospho-3-sulfolactate + H2O = (2R)-3-sulfolactate + phosphate</text>
        <dbReference type="Rhea" id="RHEA:23416"/>
        <dbReference type="ChEBI" id="CHEBI:15377"/>
        <dbReference type="ChEBI" id="CHEBI:15597"/>
        <dbReference type="ChEBI" id="CHEBI:43474"/>
        <dbReference type="ChEBI" id="CHEBI:58738"/>
        <dbReference type="EC" id="3.1.3.71"/>
    </reaction>
</comment>
<evidence type="ECO:0000256" key="6">
    <source>
        <dbReference type="ARBA" id="ARBA00022842"/>
    </source>
</evidence>
<evidence type="ECO:0000256" key="1">
    <source>
        <dbReference type="ARBA" id="ARBA00001946"/>
    </source>
</evidence>
<dbReference type="InterPro" id="IPR005238">
    <property type="entry name" value="ComB-like"/>
</dbReference>
<comment type="caution">
    <text evidence="8">The sequence shown here is derived from an EMBL/GenBank/DDBJ whole genome shotgun (WGS) entry which is preliminary data.</text>
</comment>
<keyword evidence="5" id="KW-0378">Hydrolase</keyword>